<dbReference type="Pfam" id="PF05184">
    <property type="entry name" value="SapB_1"/>
    <property type="match status" value="1"/>
</dbReference>
<dbReference type="Pfam" id="PF03489">
    <property type="entry name" value="SapB_2"/>
    <property type="match status" value="1"/>
</dbReference>
<dbReference type="Gene3D" id="1.10.225.10">
    <property type="entry name" value="Saposin-like"/>
    <property type="match status" value="1"/>
</dbReference>
<name>R4UJ82_COPFO</name>
<evidence type="ECO:0000259" key="3">
    <source>
        <dbReference type="PROSITE" id="PS50015"/>
    </source>
</evidence>
<dbReference type="SMART" id="SM00741">
    <property type="entry name" value="SapB"/>
    <property type="match status" value="1"/>
</dbReference>
<evidence type="ECO:0000256" key="1">
    <source>
        <dbReference type="ARBA" id="ARBA00023157"/>
    </source>
</evidence>
<sequence>MVLCLLVALSSDSKHSLKRVLKRNHGRGTAELNCDICEQMIQYVQQWLATGAAHDEIKKQIDAFCATLSWPINGLCQQYADQYLDQILKFLDSGITPEQVCIEIGLCTK</sequence>
<keyword evidence="2" id="KW-0325">Glycoprotein</keyword>
<proteinExistence type="evidence at transcript level"/>
<protein>
    <submittedName>
        <fullName evidence="4">Putative prosaposin</fullName>
    </submittedName>
</protein>
<dbReference type="PRINTS" id="PR01797">
    <property type="entry name" value="SAPOSIN"/>
</dbReference>
<accession>R4UJ82</accession>
<organism evidence="4">
    <name type="scientific">Coptotermes formosanus</name>
    <name type="common">Formosan subterranean termite</name>
    <dbReference type="NCBI Taxonomy" id="36987"/>
    <lineage>
        <taxon>Eukaryota</taxon>
        <taxon>Metazoa</taxon>
        <taxon>Ecdysozoa</taxon>
        <taxon>Arthropoda</taxon>
        <taxon>Hexapoda</taxon>
        <taxon>Insecta</taxon>
        <taxon>Pterygota</taxon>
        <taxon>Neoptera</taxon>
        <taxon>Polyneoptera</taxon>
        <taxon>Dictyoptera</taxon>
        <taxon>Blattodea</taxon>
        <taxon>Blattoidea</taxon>
        <taxon>Termitoidae</taxon>
        <taxon>Rhinotermitidae</taxon>
        <taxon>Coptotermes</taxon>
    </lineage>
</organism>
<dbReference type="AlphaFoldDB" id="R4UJ82"/>
<evidence type="ECO:0000313" key="4">
    <source>
        <dbReference type="EMBL" id="AGM32109.1"/>
    </source>
</evidence>
<dbReference type="GO" id="GO:0016020">
    <property type="term" value="C:membrane"/>
    <property type="evidence" value="ECO:0007669"/>
    <property type="project" value="GOC"/>
</dbReference>
<dbReference type="PANTHER" id="PTHR11480">
    <property type="entry name" value="SAPOSIN-RELATED"/>
    <property type="match status" value="1"/>
</dbReference>
<dbReference type="GO" id="GO:0005764">
    <property type="term" value="C:lysosome"/>
    <property type="evidence" value="ECO:0007669"/>
    <property type="project" value="InterPro"/>
</dbReference>
<dbReference type="EMBL" id="KC632295">
    <property type="protein sequence ID" value="AGM32109.1"/>
    <property type="molecule type" value="mRNA"/>
</dbReference>
<dbReference type="InterPro" id="IPR007856">
    <property type="entry name" value="SapB_1"/>
</dbReference>
<dbReference type="InterPro" id="IPR008138">
    <property type="entry name" value="SapB_2"/>
</dbReference>
<dbReference type="InterPro" id="IPR008373">
    <property type="entry name" value="Saposin"/>
</dbReference>
<dbReference type="InterPro" id="IPR051428">
    <property type="entry name" value="Sphingo_Act-Surfact_Prot"/>
</dbReference>
<dbReference type="GO" id="GO:0006665">
    <property type="term" value="P:sphingolipid metabolic process"/>
    <property type="evidence" value="ECO:0007669"/>
    <property type="project" value="InterPro"/>
</dbReference>
<evidence type="ECO:0000256" key="2">
    <source>
        <dbReference type="ARBA" id="ARBA00023180"/>
    </source>
</evidence>
<dbReference type="PROSITE" id="PS50015">
    <property type="entry name" value="SAP_B"/>
    <property type="match status" value="1"/>
</dbReference>
<keyword evidence="1" id="KW-1015">Disulfide bond</keyword>
<feature type="domain" description="Saposin B-type" evidence="3">
    <location>
        <begin position="30"/>
        <end position="109"/>
    </location>
</feature>
<dbReference type="InterPro" id="IPR011001">
    <property type="entry name" value="Saposin-like"/>
</dbReference>
<dbReference type="InterPro" id="IPR008139">
    <property type="entry name" value="SaposinB_dom"/>
</dbReference>
<dbReference type="SUPFAM" id="SSF47862">
    <property type="entry name" value="Saposin"/>
    <property type="match status" value="1"/>
</dbReference>
<reference evidence="4" key="1">
    <citation type="submission" date="2013-02" db="EMBL/GenBank/DDBJ databases">
        <title>Immune-Related transcriptome of Coptotermes formosanus Shiraki workers: the defense mechanism.</title>
        <authorList>
            <person name="Hussain A."/>
            <person name="Li Y.F."/>
            <person name="Wen S.Y."/>
        </authorList>
    </citation>
    <scope>NUCLEOTIDE SEQUENCE</scope>
</reference>